<dbReference type="Proteomes" id="UP000297714">
    <property type="component" value="Unassembled WGS sequence"/>
</dbReference>
<gene>
    <name evidence="1" type="ORF">CAGA_18650</name>
</gene>
<dbReference type="RefSeq" id="WP_135660102.1">
    <property type="nucleotide sequence ID" value="NZ_SRMQ01000008.1"/>
</dbReference>
<proteinExistence type="predicted"/>
<evidence type="ECO:0000313" key="2">
    <source>
        <dbReference type="Proteomes" id="UP000297714"/>
    </source>
</evidence>
<dbReference type="EMBL" id="SRMQ01000008">
    <property type="protein sequence ID" value="TGJ76144.1"/>
    <property type="molecule type" value="Genomic_DNA"/>
</dbReference>
<accession>A0A4Z0XXJ2</accession>
<sequence length="163" mass="18499">MEENTNVEQQDQDTITISKSDYAKAIQSAEDKLRTKYSADIKALKDKIAELTPKQKSDAEIDFENRLKALEAKEKKIALLEKLNTKNMDSSIADFLKDDVDVDSFNTVIENLVNARIEKAGYKPTGHMNSESISKEKWASMNISQRTEFYNSNPELAKKLMGM</sequence>
<comment type="caution">
    <text evidence="1">The sequence shown here is derived from an EMBL/GenBank/DDBJ whole genome shotgun (WGS) entry which is preliminary data.</text>
</comment>
<protein>
    <submittedName>
        <fullName evidence="1">Uncharacterized protein</fullName>
    </submittedName>
</protein>
<evidence type="ECO:0000313" key="1">
    <source>
        <dbReference type="EMBL" id="TGJ76144.1"/>
    </source>
</evidence>
<dbReference type="AlphaFoldDB" id="A0A4Z0XXJ2"/>
<reference evidence="1 2" key="1">
    <citation type="submission" date="2019-04" db="EMBL/GenBank/DDBJ databases">
        <authorList>
            <person name="Poehlein A."/>
            <person name="Bengelsdorf F.R."/>
            <person name="Duerre P."/>
            <person name="Daniel R."/>
        </authorList>
    </citation>
    <scope>NUCLEOTIDE SEQUENCE [LARGE SCALE GENOMIC DNA]</scope>
    <source>
        <strain evidence="1 2">BS-1</strain>
    </source>
</reference>
<name>A0A4Z0XXJ2_9FIRM</name>
<organism evidence="1 2">
    <name type="scientific">Caproiciproducens galactitolivorans</name>
    <dbReference type="NCBI Taxonomy" id="642589"/>
    <lineage>
        <taxon>Bacteria</taxon>
        <taxon>Bacillati</taxon>
        <taxon>Bacillota</taxon>
        <taxon>Clostridia</taxon>
        <taxon>Eubacteriales</taxon>
        <taxon>Acutalibacteraceae</taxon>
        <taxon>Caproiciproducens</taxon>
    </lineage>
</organism>
<keyword evidence="2" id="KW-1185">Reference proteome</keyword>